<organism evidence="1">
    <name type="scientific">viral metagenome</name>
    <dbReference type="NCBI Taxonomy" id="1070528"/>
    <lineage>
        <taxon>unclassified sequences</taxon>
        <taxon>metagenomes</taxon>
        <taxon>organismal metagenomes</taxon>
    </lineage>
</organism>
<name>A0A6C0LGD4_9ZZZZ</name>
<evidence type="ECO:0000313" key="1">
    <source>
        <dbReference type="EMBL" id="QHU29999.1"/>
    </source>
</evidence>
<dbReference type="EMBL" id="MN740503">
    <property type="protein sequence ID" value="QHU29999.1"/>
    <property type="molecule type" value="Genomic_DNA"/>
</dbReference>
<protein>
    <submittedName>
        <fullName evidence="1">Uncharacterized protein</fullName>
    </submittedName>
</protein>
<dbReference type="Gene3D" id="3.40.50.300">
    <property type="entry name" value="P-loop containing nucleotide triphosphate hydrolases"/>
    <property type="match status" value="1"/>
</dbReference>
<dbReference type="InterPro" id="IPR027417">
    <property type="entry name" value="P-loop_NTPase"/>
</dbReference>
<accession>A0A6C0LGD4</accession>
<reference evidence="1" key="1">
    <citation type="journal article" date="2020" name="Nature">
        <title>Giant virus diversity and host interactions through global metagenomics.</title>
        <authorList>
            <person name="Schulz F."/>
            <person name="Roux S."/>
            <person name="Paez-Espino D."/>
            <person name="Jungbluth S."/>
            <person name="Walsh D.A."/>
            <person name="Denef V.J."/>
            <person name="McMahon K.D."/>
            <person name="Konstantinidis K.T."/>
            <person name="Eloe-Fadrosh E.A."/>
            <person name="Kyrpides N.C."/>
            <person name="Woyke T."/>
        </authorList>
    </citation>
    <scope>NUCLEOTIDE SEQUENCE</scope>
    <source>
        <strain evidence="1">GVMAG-M-3300027833-11</strain>
    </source>
</reference>
<proteinExistence type="predicted"/>
<sequence>MQIPERKVLLLGSSMIGKSTFAYNLFYNRKRRGVPRCTIGVDVVSIDLHGEGGKLRAVMWDCAGNPNYSGLGKDYWIDATHAIIFGSKNNTNHKWYYNALSKDIKIIELLDYDQDIEDIEDFRERKDWLYEQIYD</sequence>
<dbReference type="SUPFAM" id="SSF52540">
    <property type="entry name" value="P-loop containing nucleoside triphosphate hydrolases"/>
    <property type="match status" value="1"/>
</dbReference>
<dbReference type="Pfam" id="PF08477">
    <property type="entry name" value="Roc"/>
    <property type="match status" value="1"/>
</dbReference>
<dbReference type="AlphaFoldDB" id="A0A6C0LGD4"/>